<dbReference type="VEuPathDB" id="FungiDB:H257_13350"/>
<organism evidence="1">
    <name type="scientific">Aphanomyces astaci</name>
    <name type="common">Crayfish plague agent</name>
    <dbReference type="NCBI Taxonomy" id="112090"/>
    <lineage>
        <taxon>Eukaryota</taxon>
        <taxon>Sar</taxon>
        <taxon>Stramenopiles</taxon>
        <taxon>Oomycota</taxon>
        <taxon>Saprolegniomycetes</taxon>
        <taxon>Saprolegniales</taxon>
        <taxon>Verrucalvaceae</taxon>
        <taxon>Aphanomyces</taxon>
    </lineage>
</organism>
<accession>W4FVF6</accession>
<proteinExistence type="predicted"/>
<gene>
    <name evidence="1" type="ORF">H257_13350</name>
</gene>
<dbReference type="RefSeq" id="XP_009839142.1">
    <property type="nucleotide sequence ID" value="XM_009840840.1"/>
</dbReference>
<dbReference type="OrthoDB" id="71985at2759"/>
<name>W4FVF6_APHAT</name>
<dbReference type="EMBL" id="KI913160">
    <property type="protein sequence ID" value="ETV71477.1"/>
    <property type="molecule type" value="Genomic_DNA"/>
</dbReference>
<protein>
    <submittedName>
        <fullName evidence="1">Uncharacterized protein</fullName>
    </submittedName>
</protein>
<sequence length="253" mass="28814">MTSTYWGAVDPVHRAAAVSVEETMQFYRDQFKTTATRNIRQSPERQQIPATAFSADAASTLKAVLETALEALRQTKSIETRAFLSPTHVLTGAPKSVTAETPAYFSDEYERTLKRVRVKEKFRASRRLHGAVSDAQLYFCDRRPIDRRKPTKVNDDWLSMQASSIDAVEARGKHVCALVADQQHREIDREKRIHQTHNSKYMDAVARVAIERYEAADQLMRILDDYGLIKSSTSAEYLKKTLARRPTRLPAIQ</sequence>
<dbReference type="GeneID" id="20815346"/>
<reference evidence="1" key="1">
    <citation type="submission" date="2013-12" db="EMBL/GenBank/DDBJ databases">
        <title>The Genome Sequence of Aphanomyces astaci APO3.</title>
        <authorList>
            <consortium name="The Broad Institute Genomics Platform"/>
            <person name="Russ C."/>
            <person name="Tyler B."/>
            <person name="van West P."/>
            <person name="Dieguez-Uribeondo J."/>
            <person name="Young S.K."/>
            <person name="Zeng Q."/>
            <person name="Gargeya S."/>
            <person name="Fitzgerald M."/>
            <person name="Abouelleil A."/>
            <person name="Alvarado L."/>
            <person name="Chapman S.B."/>
            <person name="Gainer-Dewar J."/>
            <person name="Goldberg J."/>
            <person name="Griggs A."/>
            <person name="Gujja S."/>
            <person name="Hansen M."/>
            <person name="Howarth C."/>
            <person name="Imamovic A."/>
            <person name="Ireland A."/>
            <person name="Larimer J."/>
            <person name="McCowan C."/>
            <person name="Murphy C."/>
            <person name="Pearson M."/>
            <person name="Poon T.W."/>
            <person name="Priest M."/>
            <person name="Roberts A."/>
            <person name="Saif S."/>
            <person name="Shea T."/>
            <person name="Sykes S."/>
            <person name="Wortman J."/>
            <person name="Nusbaum C."/>
            <person name="Birren B."/>
        </authorList>
    </citation>
    <scope>NUCLEOTIDE SEQUENCE [LARGE SCALE GENOMIC DNA]</scope>
    <source>
        <strain evidence="1">APO3</strain>
    </source>
</reference>
<evidence type="ECO:0000313" key="1">
    <source>
        <dbReference type="EMBL" id="ETV71477.1"/>
    </source>
</evidence>
<dbReference type="AlphaFoldDB" id="W4FVF6"/>